<dbReference type="SMART" id="SM01236">
    <property type="entry name" value="Haem_oxygenase_2"/>
    <property type="match status" value="1"/>
</dbReference>
<name>A0A1B8HBN5_9GAMM</name>
<dbReference type="AlphaFoldDB" id="A0A1B8HBN5"/>
<accession>A0A1B8HBN5</accession>
<dbReference type="RefSeq" id="WP_067423930.1">
    <property type="nucleotide sequence ID" value="NZ_LZEX01000020.1"/>
</dbReference>
<proteinExistence type="predicted"/>
<dbReference type="Proteomes" id="UP000092247">
    <property type="component" value="Unassembled WGS sequence"/>
</dbReference>
<dbReference type="Gene3D" id="1.20.910.10">
    <property type="entry name" value="Heme oxygenase-like"/>
    <property type="match status" value="1"/>
</dbReference>
<dbReference type="GO" id="GO:0016491">
    <property type="term" value="F:oxidoreductase activity"/>
    <property type="evidence" value="ECO:0007669"/>
    <property type="project" value="UniProtKB-KW"/>
</dbReference>
<evidence type="ECO:0000313" key="3">
    <source>
        <dbReference type="Proteomes" id="UP000092247"/>
    </source>
</evidence>
<dbReference type="Pfam" id="PF14518">
    <property type="entry name" value="Haem_oxygenas_2"/>
    <property type="match status" value="1"/>
</dbReference>
<dbReference type="PANTHER" id="PTHR40279">
    <property type="entry name" value="PQQC-LIKE PROTEIN"/>
    <property type="match status" value="1"/>
</dbReference>
<gene>
    <name evidence="2" type="ORF">AYY17_20565</name>
</gene>
<dbReference type="InterPro" id="IPR016084">
    <property type="entry name" value="Haem_Oase-like_multi-hlx"/>
</dbReference>
<sequence>MFSNKEVISSFEGDSYGFTQHLTFYINNHDLTLSQGLTEDIDGILSDAYDKSMPEALKVVQNALFMIYQINLCYPLSIPASLQHDEVISVIRRKIEAKWLSAEFAGHTSNCWQDDNFAEFLVNVWQGHAASHHPLFEYLEKDATAEQLYLFLKSDSALNLIFFDLVSHTLIGAMPETRGTISENIWDEIGHGDNYFTHVNLYKNVLERQGIQLPENHYIDLYGADALTGHNAFLLGCVNRSHYYKLLGVMAMTELLDPPQYSKLIKGCSRLGLTDRDFHYYSEHITIDVKHGEDWLYKVIKVITDQHPDSKKEFYLGSILRLQTAERYYDNLLSQIKKI</sequence>
<dbReference type="InterPro" id="IPR039068">
    <property type="entry name" value="PqqC-like"/>
</dbReference>
<comment type="caution">
    <text evidence="2">The sequence shown here is derived from an EMBL/GenBank/DDBJ whole genome shotgun (WGS) entry which is preliminary data.</text>
</comment>
<protein>
    <submittedName>
        <fullName evidence="2">Spermidine/putrescine ABC transporter</fullName>
    </submittedName>
</protein>
<dbReference type="PANTHER" id="PTHR40279:SF3">
    <property type="entry name" value="4-AMINOBENZOATE SYNTHASE"/>
    <property type="match status" value="1"/>
</dbReference>
<organism evidence="2 3">
    <name type="scientific">Morganella psychrotolerans</name>
    <dbReference type="NCBI Taxonomy" id="368603"/>
    <lineage>
        <taxon>Bacteria</taxon>
        <taxon>Pseudomonadati</taxon>
        <taxon>Pseudomonadota</taxon>
        <taxon>Gammaproteobacteria</taxon>
        <taxon>Enterobacterales</taxon>
        <taxon>Morganellaceae</taxon>
        <taxon>Morganella</taxon>
    </lineage>
</organism>
<dbReference type="EMBL" id="LZEX01000020">
    <property type="protein sequence ID" value="OBU06475.1"/>
    <property type="molecule type" value="Genomic_DNA"/>
</dbReference>
<dbReference type="SUPFAM" id="SSF48613">
    <property type="entry name" value="Heme oxygenase-like"/>
    <property type="match status" value="1"/>
</dbReference>
<reference evidence="2 3" key="1">
    <citation type="submission" date="2016-06" db="EMBL/GenBank/DDBJ databases">
        <authorList>
            <person name="Kjaerup R.B."/>
            <person name="Dalgaard T.S."/>
            <person name="Juul-Madsen H.R."/>
        </authorList>
    </citation>
    <scope>NUCLEOTIDE SEQUENCE [LARGE SCALE GENOMIC DNA]</scope>
    <source>
        <strain evidence="2 3">GCSL-Mp3</strain>
    </source>
</reference>
<evidence type="ECO:0000256" key="1">
    <source>
        <dbReference type="ARBA" id="ARBA00023002"/>
    </source>
</evidence>
<evidence type="ECO:0000313" key="2">
    <source>
        <dbReference type="EMBL" id="OBU06475.1"/>
    </source>
</evidence>
<keyword evidence="1" id="KW-0560">Oxidoreductase</keyword>